<gene>
    <name evidence="1" type="ORF">NCTC10283_02596</name>
</gene>
<dbReference type="EMBL" id="UFSO01000003">
    <property type="protein sequence ID" value="SSY81032.1"/>
    <property type="molecule type" value="Genomic_DNA"/>
</dbReference>
<dbReference type="AlphaFoldDB" id="A0A376BVJ6"/>
<accession>A0A376BVJ6</accession>
<proteinExistence type="predicted"/>
<dbReference type="SUPFAM" id="SSF53335">
    <property type="entry name" value="S-adenosyl-L-methionine-dependent methyltransferases"/>
    <property type="match status" value="1"/>
</dbReference>
<dbReference type="Proteomes" id="UP000254209">
    <property type="component" value="Unassembled WGS sequence"/>
</dbReference>
<dbReference type="InterPro" id="IPR029063">
    <property type="entry name" value="SAM-dependent_MTases_sf"/>
</dbReference>
<evidence type="ECO:0008006" key="3">
    <source>
        <dbReference type="Google" id="ProtNLM"/>
    </source>
</evidence>
<reference evidence="1 2" key="1">
    <citation type="submission" date="2018-06" db="EMBL/GenBank/DDBJ databases">
        <authorList>
            <consortium name="Pathogen Informatics"/>
            <person name="Doyle S."/>
        </authorList>
    </citation>
    <scope>NUCLEOTIDE SEQUENCE [LARGE SCALE GENOMIC DNA]</scope>
    <source>
        <strain evidence="1 2">NCTC10283</strain>
    </source>
</reference>
<sequence>MRTSFFIVLFLSCTERLPETVKAEITTIIQAFDGYKDLNCIASWLLFSGKQAPDFDFLFGEAWYRKIRESDYPIASGYLDGVEIIRENAHTLIPKFAHDPKMLLVLDPPYICTAQGSYRQDDYFGMVQFLRLMSVVRPPFIFFSSTRSEFVDYLDWVIESKQNGWERLSNYQKISLQTSLNYSAKYEDNLVFKF</sequence>
<protein>
    <recommendedName>
        <fullName evidence="3">Site-specific DNA methylase</fullName>
    </recommendedName>
</protein>
<keyword evidence="2" id="KW-1185">Reference proteome</keyword>
<evidence type="ECO:0000313" key="1">
    <source>
        <dbReference type="EMBL" id="SSY81032.1"/>
    </source>
</evidence>
<organism evidence="1 2">
    <name type="scientific">Alysiella crassa</name>
    <dbReference type="NCBI Taxonomy" id="153491"/>
    <lineage>
        <taxon>Bacteria</taxon>
        <taxon>Pseudomonadati</taxon>
        <taxon>Pseudomonadota</taxon>
        <taxon>Betaproteobacteria</taxon>
        <taxon>Neisseriales</taxon>
        <taxon>Neisseriaceae</taxon>
        <taxon>Alysiella</taxon>
    </lineage>
</organism>
<evidence type="ECO:0000313" key="2">
    <source>
        <dbReference type="Proteomes" id="UP000254209"/>
    </source>
</evidence>
<name>A0A376BVJ6_9NEIS</name>